<dbReference type="EMBL" id="JASJQH010007916">
    <property type="protein sequence ID" value="KAK9700345.1"/>
    <property type="molecule type" value="Genomic_DNA"/>
</dbReference>
<evidence type="ECO:0000313" key="2">
    <source>
        <dbReference type="EMBL" id="KAK9700345.1"/>
    </source>
</evidence>
<accession>A0ABR2VSL4</accession>
<sequence length="70" mass="7598">MSNQHAETQAGTGFLQEALGGILGNEAIQERGTTKREKAEAEAKHQCSAKDEETHNKTEVKSSSKNTQNL</sequence>
<proteinExistence type="predicted"/>
<keyword evidence="3" id="KW-1185">Reference proteome</keyword>
<organism evidence="2 3">
    <name type="scientific">Basidiobolus ranarum</name>
    <dbReference type="NCBI Taxonomy" id="34480"/>
    <lineage>
        <taxon>Eukaryota</taxon>
        <taxon>Fungi</taxon>
        <taxon>Fungi incertae sedis</taxon>
        <taxon>Zoopagomycota</taxon>
        <taxon>Entomophthoromycotina</taxon>
        <taxon>Basidiobolomycetes</taxon>
        <taxon>Basidiobolales</taxon>
        <taxon>Basidiobolaceae</taxon>
        <taxon>Basidiobolus</taxon>
    </lineage>
</organism>
<evidence type="ECO:0000313" key="3">
    <source>
        <dbReference type="Proteomes" id="UP001479436"/>
    </source>
</evidence>
<feature type="region of interest" description="Disordered" evidence="1">
    <location>
        <begin position="26"/>
        <end position="70"/>
    </location>
</feature>
<feature type="compositionally biased region" description="Basic and acidic residues" evidence="1">
    <location>
        <begin position="28"/>
        <end position="62"/>
    </location>
</feature>
<dbReference type="Proteomes" id="UP001479436">
    <property type="component" value="Unassembled WGS sequence"/>
</dbReference>
<name>A0ABR2VSL4_9FUNG</name>
<reference evidence="2 3" key="1">
    <citation type="submission" date="2023-04" db="EMBL/GenBank/DDBJ databases">
        <title>Genome of Basidiobolus ranarum AG-B5.</title>
        <authorList>
            <person name="Stajich J.E."/>
            <person name="Carter-House D."/>
            <person name="Gryganskyi A."/>
        </authorList>
    </citation>
    <scope>NUCLEOTIDE SEQUENCE [LARGE SCALE GENOMIC DNA]</scope>
    <source>
        <strain evidence="2 3">AG-B5</strain>
    </source>
</reference>
<protein>
    <recommendedName>
        <fullName evidence="4">CsbD family protein</fullName>
    </recommendedName>
</protein>
<evidence type="ECO:0000256" key="1">
    <source>
        <dbReference type="SAM" id="MobiDB-lite"/>
    </source>
</evidence>
<comment type="caution">
    <text evidence="2">The sequence shown here is derived from an EMBL/GenBank/DDBJ whole genome shotgun (WGS) entry which is preliminary data.</text>
</comment>
<evidence type="ECO:0008006" key="4">
    <source>
        <dbReference type="Google" id="ProtNLM"/>
    </source>
</evidence>
<gene>
    <name evidence="2" type="ORF">K7432_012237</name>
</gene>